<organism evidence="1 2">
    <name type="scientific">Petrotoga olearia DSM 13574</name>
    <dbReference type="NCBI Taxonomy" id="1122955"/>
    <lineage>
        <taxon>Bacteria</taxon>
        <taxon>Thermotogati</taxon>
        <taxon>Thermotogota</taxon>
        <taxon>Thermotogae</taxon>
        <taxon>Petrotogales</taxon>
        <taxon>Petrotogaceae</taxon>
        <taxon>Petrotoga</taxon>
    </lineage>
</organism>
<dbReference type="AlphaFoldDB" id="A0A2K1NYA7"/>
<dbReference type="OrthoDB" id="47874at2"/>
<gene>
    <name evidence="1" type="ORF">X929_08095</name>
</gene>
<accession>A0A2K1NYA7</accession>
<protein>
    <submittedName>
        <fullName evidence="1">Uncharacterized protein</fullName>
    </submittedName>
</protein>
<dbReference type="Proteomes" id="UP000236434">
    <property type="component" value="Unassembled WGS sequence"/>
</dbReference>
<evidence type="ECO:0000313" key="1">
    <source>
        <dbReference type="EMBL" id="PNR95528.1"/>
    </source>
</evidence>
<dbReference type="EMBL" id="AZRL01000021">
    <property type="protein sequence ID" value="PNR95528.1"/>
    <property type="molecule type" value="Genomic_DNA"/>
</dbReference>
<dbReference type="RefSeq" id="WP_103067469.1">
    <property type="nucleotide sequence ID" value="NZ_AZRL01000021.1"/>
</dbReference>
<sequence>MKEVEVTVFVYNEDPFEAHISSEGVESGVNQSNVHKIYLGYEKPQKGVVVKFKLPNGEKKYVRGE</sequence>
<proteinExistence type="predicted"/>
<evidence type="ECO:0000313" key="2">
    <source>
        <dbReference type="Proteomes" id="UP000236434"/>
    </source>
</evidence>
<name>A0A2K1NYA7_9BACT</name>
<comment type="caution">
    <text evidence="1">The sequence shown here is derived from an EMBL/GenBank/DDBJ whole genome shotgun (WGS) entry which is preliminary data.</text>
</comment>
<reference evidence="1 2" key="1">
    <citation type="submission" date="2013-12" db="EMBL/GenBank/DDBJ databases">
        <title>Comparative genomics of Petrotoga isolates.</title>
        <authorList>
            <person name="Nesbo C.L."/>
            <person name="Charchuk R."/>
            <person name="Chow K."/>
        </authorList>
    </citation>
    <scope>NUCLEOTIDE SEQUENCE [LARGE SCALE GENOMIC DNA]</scope>
    <source>
        <strain evidence="1 2">DSM 13574</strain>
    </source>
</reference>